<name>A0ABN9SRL3_9DINO</name>
<feature type="compositionally biased region" description="Low complexity" evidence="1">
    <location>
        <begin position="1"/>
        <end position="13"/>
    </location>
</feature>
<sequence length="238" mass="24856">MGNACASAAADGAWELTPPPAPPGEGADRLGPQPAPALPALLAAAPPPSPKSDAGAPLGRCATLPVPPHRSAGEGSPLLRPAAKGARHSTSFVGGGSGGLDSAEAVAELVAELKQDWLAGQQALDRERRRQELGELLAASRKLARGEVKPPDASRTANRYGVCGELPPFESARHVPVLALINPRSGAGAGSDILDVARRSPYYRDRFFDIIALYRRRERGGVLDVFREELNAAKDRGS</sequence>
<protein>
    <submittedName>
        <fullName evidence="2">Uncharacterized protein</fullName>
    </submittedName>
</protein>
<accession>A0ABN9SRL3</accession>
<evidence type="ECO:0000256" key="1">
    <source>
        <dbReference type="SAM" id="MobiDB-lite"/>
    </source>
</evidence>
<feature type="region of interest" description="Disordered" evidence="1">
    <location>
        <begin position="1"/>
        <end position="90"/>
    </location>
</feature>
<gene>
    <name evidence="2" type="ORF">PCOR1329_LOCUS31995</name>
</gene>
<evidence type="ECO:0000313" key="2">
    <source>
        <dbReference type="EMBL" id="CAK0834618.1"/>
    </source>
</evidence>
<proteinExistence type="predicted"/>
<keyword evidence="3" id="KW-1185">Reference proteome</keyword>
<dbReference type="EMBL" id="CAUYUJ010012792">
    <property type="protein sequence ID" value="CAK0834618.1"/>
    <property type="molecule type" value="Genomic_DNA"/>
</dbReference>
<evidence type="ECO:0000313" key="3">
    <source>
        <dbReference type="Proteomes" id="UP001189429"/>
    </source>
</evidence>
<comment type="caution">
    <text evidence="2">The sequence shown here is derived from an EMBL/GenBank/DDBJ whole genome shotgun (WGS) entry which is preliminary data.</text>
</comment>
<reference evidence="2" key="1">
    <citation type="submission" date="2023-10" db="EMBL/GenBank/DDBJ databases">
        <authorList>
            <person name="Chen Y."/>
            <person name="Shah S."/>
            <person name="Dougan E. K."/>
            <person name="Thang M."/>
            <person name="Chan C."/>
        </authorList>
    </citation>
    <scope>NUCLEOTIDE SEQUENCE [LARGE SCALE GENOMIC DNA]</scope>
</reference>
<organism evidence="2 3">
    <name type="scientific">Prorocentrum cordatum</name>
    <dbReference type="NCBI Taxonomy" id="2364126"/>
    <lineage>
        <taxon>Eukaryota</taxon>
        <taxon>Sar</taxon>
        <taxon>Alveolata</taxon>
        <taxon>Dinophyceae</taxon>
        <taxon>Prorocentrales</taxon>
        <taxon>Prorocentraceae</taxon>
        <taxon>Prorocentrum</taxon>
    </lineage>
</organism>
<dbReference type="Proteomes" id="UP001189429">
    <property type="component" value="Unassembled WGS sequence"/>
</dbReference>